<proteinExistence type="predicted"/>
<sequence length="152" mass="17677">MLNRIKKHQGKFLGIFVILILLEGVFLLVQTGLFDAVIWRFKVWQAAESGMPFQMKDMFPFSWDSLYLLHEPYSDGYELKEKYGLDFTIPSGDMDTQIRLLFFEGGQLVKVVKLDKFANDFALSVEQIFPDDTFVAEKKNGLDFVYIIDKQE</sequence>
<organism evidence="2 3">
    <name type="scientific">Subdoligranulum variabile DSM 15176</name>
    <dbReference type="NCBI Taxonomy" id="411471"/>
    <lineage>
        <taxon>Bacteria</taxon>
        <taxon>Bacillati</taxon>
        <taxon>Bacillota</taxon>
        <taxon>Clostridia</taxon>
        <taxon>Eubacteriales</taxon>
        <taxon>Oscillospiraceae</taxon>
        <taxon>Subdoligranulum</taxon>
    </lineage>
</organism>
<dbReference type="STRING" id="411471.SUBVAR_06852"/>
<dbReference type="HOGENOM" id="CLU_1721411_0_0_9"/>
<keyword evidence="1" id="KW-1133">Transmembrane helix</keyword>
<name>D1PR25_9FIRM</name>
<dbReference type="AlphaFoldDB" id="D1PR25"/>
<evidence type="ECO:0000313" key="2">
    <source>
        <dbReference type="EMBL" id="EFB74872.1"/>
    </source>
</evidence>
<keyword evidence="1" id="KW-0812">Transmembrane</keyword>
<feature type="transmembrane region" description="Helical" evidence="1">
    <location>
        <begin position="12"/>
        <end position="33"/>
    </location>
</feature>
<evidence type="ECO:0000256" key="1">
    <source>
        <dbReference type="SAM" id="Phobius"/>
    </source>
</evidence>
<protein>
    <submittedName>
        <fullName evidence="2">Uncharacterized protein</fullName>
    </submittedName>
</protein>
<reference evidence="2" key="1">
    <citation type="submission" date="2009-12" db="EMBL/GenBank/DDBJ databases">
        <authorList>
            <person name="Weinstock G."/>
            <person name="Sodergren E."/>
            <person name="Clifton S."/>
            <person name="Fulton L."/>
            <person name="Fulton B."/>
            <person name="Courtney L."/>
            <person name="Fronick C."/>
            <person name="Harrison M."/>
            <person name="Strong C."/>
            <person name="Farmer C."/>
            <person name="Delahaunty K."/>
            <person name="Markovic C."/>
            <person name="Hall O."/>
            <person name="Minx P."/>
            <person name="Tomlinson C."/>
            <person name="Mitreva M."/>
            <person name="Nelson J."/>
            <person name="Hou S."/>
            <person name="Wollam A."/>
            <person name="Pepin K.H."/>
            <person name="Johnson M."/>
            <person name="Bhonagiri V."/>
            <person name="Nash W.E."/>
            <person name="Warren W."/>
            <person name="Chinwalla A."/>
            <person name="Mardis E.R."/>
            <person name="Wilson R.K."/>
        </authorList>
    </citation>
    <scope>NUCLEOTIDE SEQUENCE [LARGE SCALE GENOMIC DNA]</scope>
    <source>
        <strain evidence="2">DSM 15176</strain>
    </source>
</reference>
<dbReference type="Proteomes" id="UP000003438">
    <property type="component" value="Unassembled WGS sequence"/>
</dbReference>
<accession>D1PR25</accession>
<dbReference type="EMBL" id="ACBY02000054">
    <property type="protein sequence ID" value="EFB74872.1"/>
    <property type="molecule type" value="Genomic_DNA"/>
</dbReference>
<comment type="caution">
    <text evidence="2">The sequence shown here is derived from an EMBL/GenBank/DDBJ whole genome shotgun (WGS) entry which is preliminary data.</text>
</comment>
<gene>
    <name evidence="2" type="ORF">SUBVAR_06852</name>
</gene>
<keyword evidence="3" id="KW-1185">Reference proteome</keyword>
<keyword evidence="1" id="KW-0472">Membrane</keyword>
<evidence type="ECO:0000313" key="3">
    <source>
        <dbReference type="Proteomes" id="UP000003438"/>
    </source>
</evidence>